<sequence length="783" mass="87889">MGDSSYAIRLVSGRAVLPPGGVGWYFCKWNDTGDKIRRFIEWSVGRPLHHNERILLELALIHRPDNSYNPNAIAIAAPAQFGGDRDSRFFGYFYDSQLNEIGMRRLADLSKALGGVEMSCTGIATRDGLELDLPEPAELARAIDEFMGYDDTRIHKKKSLETDRALAAVQVFTYEPIAVEGLRLTTRFGRAGRRIEVEDRLTRRLVGHIDQGYLLLEDERDRDAVLRLLSTSGLRLARPKGRTAIPLEAAWPVTRVPNLQIDIQTEVYLFPPVAPMGRYNPKTRKLWVEDSRLVGPSLCFAARLGLQVVEVGLPKRPWRLDDEVAFDELRDYGRRKKLQSKQEEVAASLMRTLWDAVEATGLERLITKDTIEAKCFRIRQGALNEKKDHFRPNESFVQQRQYLFGELTLADNSGSCRLCGQNAWMFTTTVCTAPVTYCHQCLEFASEGVFENRPRAAEALKMLAELEFSNEPMLEGQLAALHIDSRVPVPPETIDKLLLLRFTIKRGKFPWTLLLEKAGLTQNGLRLSRGTLVRARDGHKCLSLGEKAVCDFLHQFGIQHDREPLYPVDPDLNPRGRRRADWILADGTFVELWGLPSDPAYAARMREKRELAERQGLTLIELTERDLLTLPRVFAPWLPALTSEITSWAWSPIVKPLLPAAPTKNSGNVGGRNAANAAARQDRLERCRRALELQSSGLTRKKIGEAVGVAADSIKALLRDAKFFADPTSDEERLQRASAAALAQSQGMTKELFQVQSGLTGPKVNESWKDADVITASAEEDTI</sequence>
<organism evidence="1 2">
    <name type="scientific">Pseudarthrobacter polychromogenes</name>
    <dbReference type="NCBI Taxonomy" id="1676"/>
    <lineage>
        <taxon>Bacteria</taxon>
        <taxon>Bacillati</taxon>
        <taxon>Actinomycetota</taxon>
        <taxon>Actinomycetes</taxon>
        <taxon>Micrococcales</taxon>
        <taxon>Micrococcaceae</taxon>
        <taxon>Pseudarthrobacter</taxon>
    </lineage>
</organism>
<proteinExistence type="predicted"/>
<name>A0ABQ1Y267_9MICC</name>
<evidence type="ECO:0000313" key="2">
    <source>
        <dbReference type="Proteomes" id="UP000596938"/>
    </source>
</evidence>
<dbReference type="EMBL" id="BMKU01000018">
    <property type="protein sequence ID" value="GGH10092.1"/>
    <property type="molecule type" value="Genomic_DNA"/>
</dbReference>
<comment type="caution">
    <text evidence="1">The sequence shown here is derived from an EMBL/GenBank/DDBJ whole genome shotgun (WGS) entry which is preliminary data.</text>
</comment>
<evidence type="ECO:0008006" key="3">
    <source>
        <dbReference type="Google" id="ProtNLM"/>
    </source>
</evidence>
<evidence type="ECO:0000313" key="1">
    <source>
        <dbReference type="EMBL" id="GGH10092.1"/>
    </source>
</evidence>
<dbReference type="Proteomes" id="UP000596938">
    <property type="component" value="Unassembled WGS sequence"/>
</dbReference>
<gene>
    <name evidence="1" type="ORF">GCM10011577_38800</name>
</gene>
<reference evidence="2" key="1">
    <citation type="journal article" date="2019" name="Int. J. Syst. Evol. Microbiol.">
        <title>The Global Catalogue of Microorganisms (GCM) 10K type strain sequencing project: providing services to taxonomists for standard genome sequencing and annotation.</title>
        <authorList>
            <consortium name="The Broad Institute Genomics Platform"/>
            <consortium name="The Broad Institute Genome Sequencing Center for Infectious Disease"/>
            <person name="Wu L."/>
            <person name="Ma J."/>
        </authorList>
    </citation>
    <scope>NUCLEOTIDE SEQUENCE [LARGE SCALE GENOMIC DNA]</scope>
    <source>
        <strain evidence="2">CGMCC 1.1927</strain>
    </source>
</reference>
<protein>
    <recommendedName>
        <fullName evidence="3">TniQ protein</fullName>
    </recommendedName>
</protein>
<keyword evidence="2" id="KW-1185">Reference proteome</keyword>
<dbReference type="RefSeq" id="WP_188813726.1">
    <property type="nucleotide sequence ID" value="NZ_BAAAWV010000001.1"/>
</dbReference>
<accession>A0ABQ1Y267</accession>